<evidence type="ECO:0000259" key="6">
    <source>
        <dbReference type="PROSITE" id="PS51296"/>
    </source>
</evidence>
<evidence type="ECO:0000256" key="2">
    <source>
        <dbReference type="ARBA" id="ARBA00022723"/>
    </source>
</evidence>
<keyword evidence="3" id="KW-0809">Transit peptide</keyword>
<dbReference type="GO" id="GO:0045036">
    <property type="term" value="P:protein targeting to chloroplast"/>
    <property type="evidence" value="ECO:0007669"/>
    <property type="project" value="TreeGrafter"/>
</dbReference>
<sequence>MLVVSQYPSSSSLSFLSSLSVAGPIRSSSTKLPITNLPLAPPFTLSNRTSRRGSGACRASAAAVEDATDKEEALLEPEACEGAGAKEEEDKYDWREEWYPLYLSDHVPEDAPLGLTVFHKQIVLYRDGQGIMRCYEDRCPHRLAKLSEGQITDGRLECLYHGWQFQGDGQCVNIPQVYHLLSLLVYMFRVRV</sequence>
<evidence type="ECO:0000313" key="7">
    <source>
        <dbReference type="EMBL" id="KAJ6840381.1"/>
    </source>
</evidence>
<dbReference type="GO" id="GO:0051537">
    <property type="term" value="F:2 iron, 2 sulfur cluster binding"/>
    <property type="evidence" value="ECO:0007669"/>
    <property type="project" value="UniProtKB-KW"/>
</dbReference>
<reference evidence="7" key="1">
    <citation type="journal article" date="2023" name="GigaByte">
        <title>Genome assembly of the bearded iris, Iris pallida Lam.</title>
        <authorList>
            <person name="Bruccoleri R.E."/>
            <person name="Oakeley E.J."/>
            <person name="Faust A.M.E."/>
            <person name="Altorfer M."/>
            <person name="Dessus-Babus S."/>
            <person name="Burckhardt D."/>
            <person name="Oertli M."/>
            <person name="Naumann U."/>
            <person name="Petersen F."/>
            <person name="Wong J."/>
        </authorList>
    </citation>
    <scope>NUCLEOTIDE SEQUENCE</scope>
    <source>
        <strain evidence="7">GSM-AAB239-AS_SAM_17_03QT</strain>
    </source>
</reference>
<keyword evidence="1" id="KW-0001">2Fe-2S</keyword>
<dbReference type="SUPFAM" id="SSF50022">
    <property type="entry name" value="ISP domain"/>
    <property type="match status" value="1"/>
</dbReference>
<keyword evidence="5" id="KW-0411">Iron-sulfur</keyword>
<protein>
    <submittedName>
        <fullName evidence="7">Protein TIC 55, chloroplastic</fullName>
    </submittedName>
</protein>
<keyword evidence="8" id="KW-1185">Reference proteome</keyword>
<gene>
    <name evidence="7" type="ORF">M6B38_310430</name>
</gene>
<dbReference type="GO" id="GO:0016491">
    <property type="term" value="F:oxidoreductase activity"/>
    <property type="evidence" value="ECO:0007669"/>
    <property type="project" value="TreeGrafter"/>
</dbReference>
<evidence type="ECO:0000256" key="5">
    <source>
        <dbReference type="ARBA" id="ARBA00023014"/>
    </source>
</evidence>
<dbReference type="InterPro" id="IPR017941">
    <property type="entry name" value="Rieske_2Fe-2S"/>
</dbReference>
<evidence type="ECO:0000256" key="3">
    <source>
        <dbReference type="ARBA" id="ARBA00022946"/>
    </source>
</evidence>
<dbReference type="Gene3D" id="2.102.10.10">
    <property type="entry name" value="Rieske [2Fe-2S] iron-sulphur domain"/>
    <property type="match status" value="1"/>
</dbReference>
<proteinExistence type="predicted"/>
<keyword evidence="2" id="KW-0479">Metal-binding</keyword>
<dbReference type="Pfam" id="PF00355">
    <property type="entry name" value="Rieske"/>
    <property type="match status" value="1"/>
</dbReference>
<organism evidence="7 8">
    <name type="scientific">Iris pallida</name>
    <name type="common">Sweet iris</name>
    <dbReference type="NCBI Taxonomy" id="29817"/>
    <lineage>
        <taxon>Eukaryota</taxon>
        <taxon>Viridiplantae</taxon>
        <taxon>Streptophyta</taxon>
        <taxon>Embryophyta</taxon>
        <taxon>Tracheophyta</taxon>
        <taxon>Spermatophyta</taxon>
        <taxon>Magnoliopsida</taxon>
        <taxon>Liliopsida</taxon>
        <taxon>Asparagales</taxon>
        <taxon>Iridaceae</taxon>
        <taxon>Iridoideae</taxon>
        <taxon>Irideae</taxon>
        <taxon>Iris</taxon>
    </lineage>
</organism>
<dbReference type="InterPro" id="IPR050584">
    <property type="entry name" value="Cholesterol_7-desaturase"/>
</dbReference>
<dbReference type="AlphaFoldDB" id="A0AAX6HII2"/>
<dbReference type="PANTHER" id="PTHR21266:SF29">
    <property type="entry name" value="PROTEIN TIC 55, CHLOROPLASTIC"/>
    <property type="match status" value="1"/>
</dbReference>
<dbReference type="PROSITE" id="PS51296">
    <property type="entry name" value="RIESKE"/>
    <property type="match status" value="1"/>
</dbReference>
<evidence type="ECO:0000256" key="1">
    <source>
        <dbReference type="ARBA" id="ARBA00022714"/>
    </source>
</evidence>
<keyword evidence="4" id="KW-0408">Iron</keyword>
<dbReference type="EMBL" id="JANAVB010009399">
    <property type="protein sequence ID" value="KAJ6840381.1"/>
    <property type="molecule type" value="Genomic_DNA"/>
</dbReference>
<name>A0AAX6HII2_IRIPA</name>
<feature type="domain" description="Rieske" evidence="6">
    <location>
        <begin position="98"/>
        <end position="192"/>
    </location>
</feature>
<dbReference type="GO" id="GO:0009507">
    <property type="term" value="C:chloroplast"/>
    <property type="evidence" value="ECO:0007669"/>
    <property type="project" value="TreeGrafter"/>
</dbReference>
<dbReference type="InterPro" id="IPR036922">
    <property type="entry name" value="Rieske_2Fe-2S_sf"/>
</dbReference>
<comment type="caution">
    <text evidence="7">The sequence shown here is derived from an EMBL/GenBank/DDBJ whole genome shotgun (WGS) entry which is preliminary data.</text>
</comment>
<dbReference type="GO" id="GO:0046872">
    <property type="term" value="F:metal ion binding"/>
    <property type="evidence" value="ECO:0007669"/>
    <property type="project" value="UniProtKB-KW"/>
</dbReference>
<dbReference type="PANTHER" id="PTHR21266">
    <property type="entry name" value="IRON-SULFUR DOMAIN CONTAINING PROTEIN"/>
    <property type="match status" value="1"/>
</dbReference>
<reference evidence="7" key="2">
    <citation type="submission" date="2023-04" db="EMBL/GenBank/DDBJ databases">
        <authorList>
            <person name="Bruccoleri R.E."/>
            <person name="Oakeley E.J."/>
            <person name="Faust A.-M."/>
            <person name="Dessus-Babus S."/>
            <person name="Altorfer M."/>
            <person name="Burckhardt D."/>
            <person name="Oertli M."/>
            <person name="Naumann U."/>
            <person name="Petersen F."/>
            <person name="Wong J."/>
        </authorList>
    </citation>
    <scope>NUCLEOTIDE SEQUENCE</scope>
    <source>
        <strain evidence="7">GSM-AAB239-AS_SAM_17_03QT</strain>
        <tissue evidence="7">Leaf</tissue>
    </source>
</reference>
<dbReference type="Proteomes" id="UP001140949">
    <property type="component" value="Unassembled WGS sequence"/>
</dbReference>
<evidence type="ECO:0000313" key="8">
    <source>
        <dbReference type="Proteomes" id="UP001140949"/>
    </source>
</evidence>
<evidence type="ECO:0000256" key="4">
    <source>
        <dbReference type="ARBA" id="ARBA00023004"/>
    </source>
</evidence>
<accession>A0AAX6HII2</accession>